<organism evidence="2 3">
    <name type="scientific">Rubus argutus</name>
    <name type="common">Southern blackberry</name>
    <dbReference type="NCBI Taxonomy" id="59490"/>
    <lineage>
        <taxon>Eukaryota</taxon>
        <taxon>Viridiplantae</taxon>
        <taxon>Streptophyta</taxon>
        <taxon>Embryophyta</taxon>
        <taxon>Tracheophyta</taxon>
        <taxon>Spermatophyta</taxon>
        <taxon>Magnoliopsida</taxon>
        <taxon>eudicotyledons</taxon>
        <taxon>Gunneridae</taxon>
        <taxon>Pentapetalae</taxon>
        <taxon>rosids</taxon>
        <taxon>fabids</taxon>
        <taxon>Rosales</taxon>
        <taxon>Rosaceae</taxon>
        <taxon>Rosoideae</taxon>
        <taxon>Rosoideae incertae sedis</taxon>
        <taxon>Rubus</taxon>
    </lineage>
</organism>
<reference evidence="2 3" key="1">
    <citation type="journal article" date="2023" name="G3 (Bethesda)">
        <title>A chromosome-length genome assembly and annotation of blackberry (Rubus argutus, cv. 'Hillquist').</title>
        <authorList>
            <person name="Bruna T."/>
            <person name="Aryal R."/>
            <person name="Dudchenko O."/>
            <person name="Sargent D.J."/>
            <person name="Mead D."/>
            <person name="Buti M."/>
            <person name="Cavallini A."/>
            <person name="Hytonen T."/>
            <person name="Andres J."/>
            <person name="Pham M."/>
            <person name="Weisz D."/>
            <person name="Mascagni F."/>
            <person name="Usai G."/>
            <person name="Natali L."/>
            <person name="Bassil N."/>
            <person name="Fernandez G.E."/>
            <person name="Lomsadze A."/>
            <person name="Armour M."/>
            <person name="Olukolu B."/>
            <person name="Poorten T."/>
            <person name="Britton C."/>
            <person name="Davik J."/>
            <person name="Ashrafi H."/>
            <person name="Aiden E.L."/>
            <person name="Borodovsky M."/>
            <person name="Worthington M."/>
        </authorList>
    </citation>
    <scope>NUCLEOTIDE SEQUENCE [LARGE SCALE GENOMIC DNA]</scope>
    <source>
        <strain evidence="2">PI 553951</strain>
    </source>
</reference>
<proteinExistence type="predicted"/>
<keyword evidence="3" id="KW-1185">Reference proteome</keyword>
<sequence length="145" mass="15473">MGGCASKPKEFETRRDAAPVEEEPAKAGESVATDDAAADKEKSNVGESSDQSQDEAPLVDLSKPEEDDHEKETKATAAEAVPALLVLPGEAEIVVENPNGETVEVEVAAKEGEIIFVEAVKETKKEEDKKDQPKTNASDELLVKV</sequence>
<feature type="compositionally biased region" description="Basic and acidic residues" evidence="1">
    <location>
        <begin position="122"/>
        <end position="133"/>
    </location>
</feature>
<feature type="compositionally biased region" description="Basic and acidic residues" evidence="1">
    <location>
        <begin position="7"/>
        <end position="26"/>
    </location>
</feature>
<evidence type="ECO:0000313" key="3">
    <source>
        <dbReference type="Proteomes" id="UP001457282"/>
    </source>
</evidence>
<feature type="region of interest" description="Disordered" evidence="1">
    <location>
        <begin position="122"/>
        <end position="145"/>
    </location>
</feature>
<dbReference type="Proteomes" id="UP001457282">
    <property type="component" value="Unassembled WGS sequence"/>
</dbReference>
<feature type="compositionally biased region" description="Basic and acidic residues" evidence="1">
    <location>
        <begin position="62"/>
        <end position="74"/>
    </location>
</feature>
<dbReference type="AlphaFoldDB" id="A0AAW1W291"/>
<gene>
    <name evidence="2" type="ORF">M0R45_038388</name>
</gene>
<evidence type="ECO:0000256" key="1">
    <source>
        <dbReference type="SAM" id="MobiDB-lite"/>
    </source>
</evidence>
<name>A0AAW1W291_RUBAR</name>
<dbReference type="EMBL" id="JBEDUW010000007">
    <property type="protein sequence ID" value="KAK9914619.1"/>
    <property type="molecule type" value="Genomic_DNA"/>
</dbReference>
<protein>
    <submittedName>
        <fullName evidence="2">Uncharacterized protein</fullName>
    </submittedName>
</protein>
<feature type="region of interest" description="Disordered" evidence="1">
    <location>
        <begin position="1"/>
        <end position="82"/>
    </location>
</feature>
<accession>A0AAW1W291</accession>
<evidence type="ECO:0000313" key="2">
    <source>
        <dbReference type="EMBL" id="KAK9914619.1"/>
    </source>
</evidence>
<comment type="caution">
    <text evidence="2">The sequence shown here is derived from an EMBL/GenBank/DDBJ whole genome shotgun (WGS) entry which is preliminary data.</text>
</comment>